<dbReference type="PROSITE" id="PS00211">
    <property type="entry name" value="ABC_TRANSPORTER_1"/>
    <property type="match status" value="1"/>
</dbReference>
<keyword evidence="6" id="KW-1185">Reference proteome</keyword>
<dbReference type="Pfam" id="PF00005">
    <property type="entry name" value="ABC_tran"/>
    <property type="match status" value="1"/>
</dbReference>
<dbReference type="Gene3D" id="3.40.50.300">
    <property type="entry name" value="P-loop containing nucleotide triphosphate hydrolases"/>
    <property type="match status" value="1"/>
</dbReference>
<accession>A0ABV7SJW0</accession>
<evidence type="ECO:0000313" key="6">
    <source>
        <dbReference type="Proteomes" id="UP001595701"/>
    </source>
</evidence>
<dbReference type="InterPro" id="IPR003439">
    <property type="entry name" value="ABC_transporter-like_ATP-bd"/>
</dbReference>
<dbReference type="Proteomes" id="UP001595701">
    <property type="component" value="Unassembled WGS sequence"/>
</dbReference>
<gene>
    <name evidence="5" type="ORF">ACFOZ0_27525</name>
</gene>
<feature type="domain" description="ABC transporter" evidence="4">
    <location>
        <begin position="10"/>
        <end position="236"/>
    </location>
</feature>
<evidence type="ECO:0000256" key="1">
    <source>
        <dbReference type="ARBA" id="ARBA00022448"/>
    </source>
</evidence>
<proteinExistence type="predicted"/>
<dbReference type="PANTHER" id="PTHR42939:SF1">
    <property type="entry name" value="ABC TRANSPORTER ATP-BINDING PROTEIN ALBC-RELATED"/>
    <property type="match status" value="1"/>
</dbReference>
<keyword evidence="2" id="KW-0547">Nucleotide-binding</keyword>
<dbReference type="InterPro" id="IPR017871">
    <property type="entry name" value="ABC_transporter-like_CS"/>
</dbReference>
<organism evidence="5 6">
    <name type="scientific">Streptomyces yaanensis</name>
    <dbReference type="NCBI Taxonomy" id="1142239"/>
    <lineage>
        <taxon>Bacteria</taxon>
        <taxon>Bacillati</taxon>
        <taxon>Actinomycetota</taxon>
        <taxon>Actinomycetes</taxon>
        <taxon>Kitasatosporales</taxon>
        <taxon>Streptomycetaceae</taxon>
        <taxon>Streptomyces</taxon>
    </lineage>
</organism>
<dbReference type="PROSITE" id="PS50893">
    <property type="entry name" value="ABC_TRANSPORTER_2"/>
    <property type="match status" value="1"/>
</dbReference>
<dbReference type="CDD" id="cd03230">
    <property type="entry name" value="ABC_DR_subfamily_A"/>
    <property type="match status" value="1"/>
</dbReference>
<evidence type="ECO:0000256" key="2">
    <source>
        <dbReference type="ARBA" id="ARBA00022741"/>
    </source>
</evidence>
<comment type="caution">
    <text evidence="5">The sequence shown here is derived from an EMBL/GenBank/DDBJ whole genome shotgun (WGS) entry which is preliminary data.</text>
</comment>
<sequence length="303" mass="32676">MTGPDAPAALRATGLGFRYRARGGWTLRDCEFTVPSGRITALVGRNGAGKSTLLHLAGGLLRADSGELRVLGVVPGTPEARARVALFTQDKPLYPRFTVADTLRLGKKLNSSWDQAAAERIVHEGGIPLPARVGELSPGQRTRVALALALGKRPELLLLDEPMADLDPVARGEVMAMLMAEAAERGTSIVLSSHVLPELEQTCDWVLLVRDGHIELSEDADALRESHAVLTGHADQVDALAARHTLVHHRAAGRQMTALVRQRGPLPGDWHVERPRLEDILIGYLQADDMARPAAAEWTEVAA</sequence>
<name>A0ABV7SJW0_9ACTN</name>
<evidence type="ECO:0000259" key="4">
    <source>
        <dbReference type="PROSITE" id="PS50893"/>
    </source>
</evidence>
<evidence type="ECO:0000313" key="5">
    <source>
        <dbReference type="EMBL" id="MFC3576961.1"/>
    </source>
</evidence>
<keyword evidence="1" id="KW-0813">Transport</keyword>
<keyword evidence="3 5" id="KW-0067">ATP-binding</keyword>
<dbReference type="GO" id="GO:0005524">
    <property type="term" value="F:ATP binding"/>
    <property type="evidence" value="ECO:0007669"/>
    <property type="project" value="UniProtKB-KW"/>
</dbReference>
<dbReference type="InterPro" id="IPR051782">
    <property type="entry name" value="ABC_Transporter_VariousFunc"/>
</dbReference>
<dbReference type="EMBL" id="JBHRWR010000021">
    <property type="protein sequence ID" value="MFC3576961.1"/>
    <property type="molecule type" value="Genomic_DNA"/>
</dbReference>
<dbReference type="SMART" id="SM00382">
    <property type="entry name" value="AAA"/>
    <property type="match status" value="1"/>
</dbReference>
<dbReference type="RefSeq" id="WP_310763650.1">
    <property type="nucleotide sequence ID" value="NZ_JBHRWR010000021.1"/>
</dbReference>
<dbReference type="InterPro" id="IPR027417">
    <property type="entry name" value="P-loop_NTPase"/>
</dbReference>
<dbReference type="InterPro" id="IPR003593">
    <property type="entry name" value="AAA+_ATPase"/>
</dbReference>
<protein>
    <submittedName>
        <fullName evidence="5">ABC transporter ATP-binding protein</fullName>
    </submittedName>
</protein>
<evidence type="ECO:0000256" key="3">
    <source>
        <dbReference type="ARBA" id="ARBA00022840"/>
    </source>
</evidence>
<reference evidence="6" key="1">
    <citation type="journal article" date="2019" name="Int. J. Syst. Evol. Microbiol.">
        <title>The Global Catalogue of Microorganisms (GCM) 10K type strain sequencing project: providing services to taxonomists for standard genome sequencing and annotation.</title>
        <authorList>
            <consortium name="The Broad Institute Genomics Platform"/>
            <consortium name="The Broad Institute Genome Sequencing Center for Infectious Disease"/>
            <person name="Wu L."/>
            <person name="Ma J."/>
        </authorList>
    </citation>
    <scope>NUCLEOTIDE SEQUENCE [LARGE SCALE GENOMIC DNA]</scope>
    <source>
        <strain evidence="6">CGMCC 4.7035</strain>
    </source>
</reference>
<dbReference type="SUPFAM" id="SSF52540">
    <property type="entry name" value="P-loop containing nucleoside triphosphate hydrolases"/>
    <property type="match status" value="1"/>
</dbReference>
<dbReference type="PANTHER" id="PTHR42939">
    <property type="entry name" value="ABC TRANSPORTER ATP-BINDING PROTEIN ALBC-RELATED"/>
    <property type="match status" value="1"/>
</dbReference>